<dbReference type="InterPro" id="IPR001245">
    <property type="entry name" value="Ser-Thr/Tyr_kinase_cat_dom"/>
</dbReference>
<evidence type="ECO:0000313" key="5">
    <source>
        <dbReference type="Proteomes" id="UP001415857"/>
    </source>
</evidence>
<dbReference type="SUPFAM" id="SSF56112">
    <property type="entry name" value="Protein kinase-like (PK-like)"/>
    <property type="match status" value="1"/>
</dbReference>
<evidence type="ECO:0000256" key="2">
    <source>
        <dbReference type="ARBA" id="ARBA00022475"/>
    </source>
</evidence>
<dbReference type="Pfam" id="PF07714">
    <property type="entry name" value="PK_Tyr_Ser-Thr"/>
    <property type="match status" value="1"/>
</dbReference>
<dbReference type="InterPro" id="IPR050823">
    <property type="entry name" value="Plant_Ser_Thr_Prot_Kinase"/>
</dbReference>
<sequence>MDDDLGKICEVNSSDNNTYGIWKLMVKKSDFQLSSCMLNGRIAVVPPRICGFTKDWCSSYCHQSGHYDFVQYKGKGREIERRNMKSPNLIQEGVEFEIVRVLSYPDLSLYTDKFGEENFIGTFQFGKVYHGKIESQNVTVKIWEIPTIYVVHEGDNECRLRDEIILLQNPNLMSHPNLVKLIGYCYEGDCLGIVYDLSSLDTLHNLLLKGLQPKVIRLRYDFWRNSS</sequence>
<dbReference type="Gene3D" id="3.30.200.20">
    <property type="entry name" value="Phosphorylase Kinase, domain 1"/>
    <property type="match status" value="1"/>
</dbReference>
<comment type="subcellular location">
    <subcellularLocation>
        <location evidence="1">Cell membrane</location>
    </subcellularLocation>
</comment>
<keyword evidence="2" id="KW-1003">Cell membrane</keyword>
<dbReference type="AlphaFoldDB" id="A0AAP0RWB1"/>
<comment type="caution">
    <text evidence="4">The sequence shown here is derived from an EMBL/GenBank/DDBJ whole genome shotgun (WGS) entry which is preliminary data.</text>
</comment>
<reference evidence="4 5" key="1">
    <citation type="journal article" date="2024" name="Plant J.">
        <title>Genome sequences and population genomics reveal climatic adaptation and genomic divergence between two closely related sweetgum species.</title>
        <authorList>
            <person name="Xu W.Q."/>
            <person name="Ren C.Q."/>
            <person name="Zhang X.Y."/>
            <person name="Comes H.P."/>
            <person name="Liu X.H."/>
            <person name="Li Y.G."/>
            <person name="Kettle C.J."/>
            <person name="Jalonen R."/>
            <person name="Gaisberger H."/>
            <person name="Ma Y.Z."/>
            <person name="Qiu Y.X."/>
        </authorList>
    </citation>
    <scope>NUCLEOTIDE SEQUENCE [LARGE SCALE GENOMIC DNA]</scope>
    <source>
        <strain evidence="4">Hangzhou</strain>
    </source>
</reference>
<dbReference type="GO" id="GO:0005886">
    <property type="term" value="C:plasma membrane"/>
    <property type="evidence" value="ECO:0007669"/>
    <property type="project" value="UniProtKB-SubCell"/>
</dbReference>
<dbReference type="GO" id="GO:0005524">
    <property type="term" value="F:ATP binding"/>
    <property type="evidence" value="ECO:0007669"/>
    <property type="project" value="InterPro"/>
</dbReference>
<dbReference type="GO" id="GO:0004672">
    <property type="term" value="F:protein kinase activity"/>
    <property type="evidence" value="ECO:0007669"/>
    <property type="project" value="InterPro"/>
</dbReference>
<dbReference type="InterPro" id="IPR000719">
    <property type="entry name" value="Prot_kinase_dom"/>
</dbReference>
<evidence type="ECO:0000256" key="1">
    <source>
        <dbReference type="ARBA" id="ARBA00004236"/>
    </source>
</evidence>
<dbReference type="InterPro" id="IPR011009">
    <property type="entry name" value="Kinase-like_dom_sf"/>
</dbReference>
<feature type="domain" description="Protein kinase" evidence="3">
    <location>
        <begin position="114"/>
        <end position="227"/>
    </location>
</feature>
<dbReference type="PANTHER" id="PTHR45621">
    <property type="entry name" value="OS01G0588500 PROTEIN-RELATED"/>
    <property type="match status" value="1"/>
</dbReference>
<name>A0AAP0RWB1_LIQFO</name>
<organism evidence="4 5">
    <name type="scientific">Liquidambar formosana</name>
    <name type="common">Formosan gum</name>
    <dbReference type="NCBI Taxonomy" id="63359"/>
    <lineage>
        <taxon>Eukaryota</taxon>
        <taxon>Viridiplantae</taxon>
        <taxon>Streptophyta</taxon>
        <taxon>Embryophyta</taxon>
        <taxon>Tracheophyta</taxon>
        <taxon>Spermatophyta</taxon>
        <taxon>Magnoliopsida</taxon>
        <taxon>eudicotyledons</taxon>
        <taxon>Gunneridae</taxon>
        <taxon>Pentapetalae</taxon>
        <taxon>Saxifragales</taxon>
        <taxon>Altingiaceae</taxon>
        <taxon>Liquidambar</taxon>
    </lineage>
</organism>
<proteinExistence type="predicted"/>
<evidence type="ECO:0000313" key="4">
    <source>
        <dbReference type="EMBL" id="KAK9285927.1"/>
    </source>
</evidence>
<dbReference type="Proteomes" id="UP001415857">
    <property type="component" value="Unassembled WGS sequence"/>
</dbReference>
<accession>A0AAP0RWB1</accession>
<keyword evidence="5" id="KW-1185">Reference proteome</keyword>
<dbReference type="EMBL" id="JBBPBK010000005">
    <property type="protein sequence ID" value="KAK9285927.1"/>
    <property type="molecule type" value="Genomic_DNA"/>
</dbReference>
<evidence type="ECO:0000259" key="3">
    <source>
        <dbReference type="PROSITE" id="PS50011"/>
    </source>
</evidence>
<gene>
    <name evidence="4" type="ORF">L1049_025128</name>
</gene>
<protein>
    <recommendedName>
        <fullName evidence="3">Protein kinase domain-containing protein</fullName>
    </recommendedName>
</protein>
<keyword evidence="2" id="KW-0472">Membrane</keyword>
<dbReference type="PROSITE" id="PS50011">
    <property type="entry name" value="PROTEIN_KINASE_DOM"/>
    <property type="match status" value="1"/>
</dbReference>